<evidence type="ECO:0000313" key="3">
    <source>
        <dbReference type="Proteomes" id="UP001218218"/>
    </source>
</evidence>
<accession>A0AAD7AKS1</accession>
<name>A0AAD7AKS1_9AGAR</name>
<evidence type="ECO:0000313" key="2">
    <source>
        <dbReference type="EMBL" id="KAJ7361444.1"/>
    </source>
</evidence>
<feature type="region of interest" description="Disordered" evidence="1">
    <location>
        <begin position="148"/>
        <end position="270"/>
    </location>
</feature>
<keyword evidence="3" id="KW-1185">Reference proteome</keyword>
<evidence type="ECO:0000256" key="1">
    <source>
        <dbReference type="SAM" id="MobiDB-lite"/>
    </source>
</evidence>
<dbReference type="EMBL" id="JARIHO010000005">
    <property type="protein sequence ID" value="KAJ7361444.1"/>
    <property type="molecule type" value="Genomic_DNA"/>
</dbReference>
<gene>
    <name evidence="2" type="ORF">DFH08DRAFT_844180</name>
</gene>
<feature type="compositionally biased region" description="Basic and acidic residues" evidence="1">
    <location>
        <begin position="193"/>
        <end position="206"/>
    </location>
</feature>
<dbReference type="AlphaFoldDB" id="A0AAD7AKS1"/>
<organism evidence="2 3">
    <name type="scientific">Mycena albidolilacea</name>
    <dbReference type="NCBI Taxonomy" id="1033008"/>
    <lineage>
        <taxon>Eukaryota</taxon>
        <taxon>Fungi</taxon>
        <taxon>Dikarya</taxon>
        <taxon>Basidiomycota</taxon>
        <taxon>Agaricomycotina</taxon>
        <taxon>Agaricomycetes</taxon>
        <taxon>Agaricomycetidae</taxon>
        <taxon>Agaricales</taxon>
        <taxon>Marasmiineae</taxon>
        <taxon>Mycenaceae</taxon>
        <taxon>Mycena</taxon>
    </lineage>
</organism>
<proteinExistence type="predicted"/>
<feature type="compositionally biased region" description="Basic and acidic residues" evidence="1">
    <location>
        <begin position="227"/>
        <end position="248"/>
    </location>
</feature>
<reference evidence="2" key="1">
    <citation type="submission" date="2023-03" db="EMBL/GenBank/DDBJ databases">
        <title>Massive genome expansion in bonnet fungi (Mycena s.s.) driven by repeated elements and novel gene families across ecological guilds.</title>
        <authorList>
            <consortium name="Lawrence Berkeley National Laboratory"/>
            <person name="Harder C.B."/>
            <person name="Miyauchi S."/>
            <person name="Viragh M."/>
            <person name="Kuo A."/>
            <person name="Thoen E."/>
            <person name="Andreopoulos B."/>
            <person name="Lu D."/>
            <person name="Skrede I."/>
            <person name="Drula E."/>
            <person name="Henrissat B."/>
            <person name="Morin E."/>
            <person name="Kohler A."/>
            <person name="Barry K."/>
            <person name="LaButti K."/>
            <person name="Morin E."/>
            <person name="Salamov A."/>
            <person name="Lipzen A."/>
            <person name="Mereny Z."/>
            <person name="Hegedus B."/>
            <person name="Baldrian P."/>
            <person name="Stursova M."/>
            <person name="Weitz H."/>
            <person name="Taylor A."/>
            <person name="Grigoriev I.V."/>
            <person name="Nagy L.G."/>
            <person name="Martin F."/>
            <person name="Kauserud H."/>
        </authorList>
    </citation>
    <scope>NUCLEOTIDE SEQUENCE</scope>
    <source>
        <strain evidence="2">CBHHK002</strain>
    </source>
</reference>
<dbReference type="Proteomes" id="UP001218218">
    <property type="component" value="Unassembled WGS sequence"/>
</dbReference>
<feature type="compositionally biased region" description="Basic and acidic residues" evidence="1">
    <location>
        <begin position="258"/>
        <end position="270"/>
    </location>
</feature>
<sequence>MSTAPPGLADKCVYDVSWMRRTFYRRKYSESLLTPELENGNLTRKDYDALLALGSGAWKTEILGCVVSAVTISLWSHSKRPHKVIAALGGYFFGEVVGWGLRLNGHNRFFRSVEDVNGFARAMENVKHKTGYSPGIIQIVRPLSSAYGEPAAREPQPFQKETDTPYGESLPEQAAEAAAPTSRPPPAAAAAKSRWEEIRAARRADGPGKAWENIRQGRRPDGTALPKKSEFDTRSEPSEATPFRDTDRAAAQASFDAMLERERRMGSSSS</sequence>
<comment type="caution">
    <text evidence="2">The sequence shown here is derived from an EMBL/GenBank/DDBJ whole genome shotgun (WGS) entry which is preliminary data.</text>
</comment>
<protein>
    <submittedName>
        <fullName evidence="2">Uncharacterized protein</fullName>
    </submittedName>
</protein>